<dbReference type="PANTHER" id="PTHR10336">
    <property type="entry name" value="PHOSPHOINOSITIDE-SPECIFIC PHOSPHOLIPASE C FAMILY PROTEIN"/>
    <property type="match status" value="1"/>
</dbReference>
<dbReference type="Gene3D" id="2.30.29.30">
    <property type="entry name" value="Pleckstrin-homology domain (PH domain)/Phosphotyrosine-binding domain (PTB)"/>
    <property type="match status" value="2"/>
</dbReference>
<keyword evidence="9" id="KW-1185">Reference proteome</keyword>
<dbReference type="InterPro" id="IPR035892">
    <property type="entry name" value="C2_domain_sf"/>
</dbReference>
<evidence type="ECO:0000256" key="1">
    <source>
        <dbReference type="ARBA" id="ARBA00022999"/>
    </source>
</evidence>
<dbReference type="PRINTS" id="PR00390">
    <property type="entry name" value="PHPHLIPASEC"/>
</dbReference>
<evidence type="ECO:0000259" key="6">
    <source>
        <dbReference type="PROSITE" id="PS50004"/>
    </source>
</evidence>
<dbReference type="SUPFAM" id="SSF55550">
    <property type="entry name" value="SH2 domain"/>
    <property type="match status" value="2"/>
</dbReference>
<comment type="caution">
    <text evidence="8">The sequence shown here is derived from an EMBL/GenBank/DDBJ whole genome shotgun (WGS) entry which is preliminary data.</text>
</comment>
<gene>
    <name evidence="8" type="ORF">C0Q70_19071</name>
</gene>
<dbReference type="SUPFAM" id="SSF47473">
    <property type="entry name" value="EF-hand"/>
    <property type="match status" value="1"/>
</dbReference>
<dbReference type="GO" id="GO:0004435">
    <property type="term" value="F:phosphatidylinositol-4,5-bisphosphate phospholipase C activity"/>
    <property type="evidence" value="ECO:0007669"/>
    <property type="project" value="UniProtKB-EC"/>
</dbReference>
<dbReference type="GO" id="GO:0046488">
    <property type="term" value="P:phosphatidylinositol metabolic process"/>
    <property type="evidence" value="ECO:0007669"/>
    <property type="project" value="TreeGrafter"/>
</dbReference>
<dbReference type="OrthoDB" id="269822at2759"/>
<dbReference type="EMBL" id="PZQS01000012">
    <property type="protein sequence ID" value="PVD20908.1"/>
    <property type="molecule type" value="Genomic_DNA"/>
</dbReference>
<dbReference type="InterPro" id="IPR001192">
    <property type="entry name" value="PI-PLC_fam"/>
</dbReference>
<evidence type="ECO:0000259" key="5">
    <source>
        <dbReference type="PROSITE" id="PS50001"/>
    </source>
</evidence>
<organism evidence="8 9">
    <name type="scientific">Pomacea canaliculata</name>
    <name type="common">Golden apple snail</name>
    <dbReference type="NCBI Taxonomy" id="400727"/>
    <lineage>
        <taxon>Eukaryota</taxon>
        <taxon>Metazoa</taxon>
        <taxon>Spiralia</taxon>
        <taxon>Lophotrochozoa</taxon>
        <taxon>Mollusca</taxon>
        <taxon>Gastropoda</taxon>
        <taxon>Caenogastropoda</taxon>
        <taxon>Architaenioglossa</taxon>
        <taxon>Ampullarioidea</taxon>
        <taxon>Ampullariidae</taxon>
        <taxon>Pomacea</taxon>
    </lineage>
</organism>
<dbReference type="Pfam" id="PF00168">
    <property type="entry name" value="C2"/>
    <property type="match status" value="1"/>
</dbReference>
<dbReference type="GO" id="GO:0032587">
    <property type="term" value="C:ruffle membrane"/>
    <property type="evidence" value="ECO:0007669"/>
    <property type="project" value="TreeGrafter"/>
</dbReference>
<evidence type="ECO:0000256" key="4">
    <source>
        <dbReference type="RuleBase" id="RU361133"/>
    </source>
</evidence>
<dbReference type="SUPFAM" id="SSF49562">
    <property type="entry name" value="C2 domain (Calcium/lipid-binding domain, CaLB)"/>
    <property type="match status" value="1"/>
</dbReference>
<comment type="catalytic activity">
    <reaction evidence="4">
        <text>a 1,2-diacyl-sn-glycero-3-phospho-(1D-myo-inositol-4,5-bisphosphate) + H2O = 1D-myo-inositol 1,4,5-trisphosphate + a 1,2-diacyl-sn-glycerol + H(+)</text>
        <dbReference type="Rhea" id="RHEA:33179"/>
        <dbReference type="ChEBI" id="CHEBI:15377"/>
        <dbReference type="ChEBI" id="CHEBI:15378"/>
        <dbReference type="ChEBI" id="CHEBI:17815"/>
        <dbReference type="ChEBI" id="CHEBI:58456"/>
        <dbReference type="ChEBI" id="CHEBI:203600"/>
        <dbReference type="EC" id="3.1.4.11"/>
    </reaction>
</comment>
<proteinExistence type="predicted"/>
<evidence type="ECO:0000256" key="2">
    <source>
        <dbReference type="ARBA" id="ARBA00023224"/>
    </source>
</evidence>
<dbReference type="SMART" id="SM00148">
    <property type="entry name" value="PLCXc"/>
    <property type="match status" value="1"/>
</dbReference>
<feature type="domain" description="C2" evidence="6">
    <location>
        <begin position="942"/>
        <end position="1069"/>
    </location>
</feature>
<dbReference type="GO" id="GO:0051209">
    <property type="term" value="P:release of sequestered calcium ion into cytosol"/>
    <property type="evidence" value="ECO:0007669"/>
    <property type="project" value="TreeGrafter"/>
</dbReference>
<dbReference type="GO" id="GO:0016042">
    <property type="term" value="P:lipid catabolic process"/>
    <property type="evidence" value="ECO:0007669"/>
    <property type="project" value="UniProtKB-KW"/>
</dbReference>
<evidence type="ECO:0000256" key="3">
    <source>
        <dbReference type="PROSITE-ProRule" id="PRU00191"/>
    </source>
</evidence>
<dbReference type="AlphaFoldDB" id="A0A2T7NID2"/>
<dbReference type="InterPro" id="IPR017946">
    <property type="entry name" value="PLC-like_Pdiesterase_TIM-brl"/>
</dbReference>
<dbReference type="PROSITE" id="PS50001">
    <property type="entry name" value="SH2"/>
    <property type="match status" value="1"/>
</dbReference>
<dbReference type="SMART" id="SM00252">
    <property type="entry name" value="SH2"/>
    <property type="match status" value="2"/>
</dbReference>
<dbReference type="Gene3D" id="2.60.40.150">
    <property type="entry name" value="C2 domain"/>
    <property type="match status" value="1"/>
</dbReference>
<dbReference type="Pfam" id="PF00388">
    <property type="entry name" value="PI-PLC-X"/>
    <property type="match status" value="1"/>
</dbReference>
<evidence type="ECO:0000313" key="8">
    <source>
        <dbReference type="EMBL" id="PVD20908.1"/>
    </source>
</evidence>
<dbReference type="CDD" id="cd08558">
    <property type="entry name" value="PI-PLCc_eukaryota"/>
    <property type="match status" value="1"/>
</dbReference>
<dbReference type="Proteomes" id="UP000245119">
    <property type="component" value="Linkage Group LG12"/>
</dbReference>
<dbReference type="InterPro" id="IPR057061">
    <property type="entry name" value="PLCG_EF-hand_2"/>
</dbReference>
<feature type="domain" description="PI-PLC Y-box" evidence="7">
    <location>
        <begin position="849"/>
        <end position="942"/>
    </location>
</feature>
<reference evidence="8 9" key="1">
    <citation type="submission" date="2018-04" db="EMBL/GenBank/DDBJ databases">
        <title>The genome of golden apple snail Pomacea canaliculata provides insight into stress tolerance and invasive adaptation.</title>
        <authorList>
            <person name="Liu C."/>
            <person name="Liu B."/>
            <person name="Ren Y."/>
            <person name="Zhang Y."/>
            <person name="Wang H."/>
            <person name="Li S."/>
            <person name="Jiang F."/>
            <person name="Yin L."/>
            <person name="Zhang G."/>
            <person name="Qian W."/>
            <person name="Fan W."/>
        </authorList>
    </citation>
    <scope>NUCLEOTIDE SEQUENCE [LARGE SCALE GENOMIC DNA]</scope>
    <source>
        <strain evidence="8">SZHN2017</strain>
        <tissue evidence="8">Muscle</tissue>
    </source>
</reference>
<keyword evidence="4" id="KW-0442">Lipid degradation</keyword>
<evidence type="ECO:0000259" key="7">
    <source>
        <dbReference type="PROSITE" id="PS50008"/>
    </source>
</evidence>
<dbReference type="Gene3D" id="3.30.505.10">
    <property type="entry name" value="SH2 domain"/>
    <property type="match status" value="1"/>
</dbReference>
<dbReference type="EC" id="3.1.4.11" evidence="4"/>
<keyword evidence="1 3" id="KW-0727">SH2 domain</keyword>
<dbReference type="Pfam" id="PF23583">
    <property type="entry name" value="EF_HAND_2_PLCG"/>
    <property type="match status" value="1"/>
</dbReference>
<accession>A0A2T7NID2</accession>
<keyword evidence="4" id="KW-0443">Lipid metabolism</keyword>
<dbReference type="SUPFAM" id="SSF51695">
    <property type="entry name" value="PLC-like phosphodiesterases"/>
    <property type="match status" value="1"/>
</dbReference>
<dbReference type="InterPro" id="IPR001711">
    <property type="entry name" value="PLipase_C_Pinositol-sp_Y"/>
</dbReference>
<dbReference type="GO" id="GO:0048015">
    <property type="term" value="P:phosphatidylinositol-mediated signaling"/>
    <property type="evidence" value="ECO:0007669"/>
    <property type="project" value="TreeGrafter"/>
</dbReference>
<dbReference type="PROSITE" id="PS50004">
    <property type="entry name" value="C2"/>
    <property type="match status" value="1"/>
</dbReference>
<dbReference type="CDD" id="cd00173">
    <property type="entry name" value="SH2"/>
    <property type="match status" value="1"/>
</dbReference>
<name>A0A2T7NID2_POMCA</name>
<dbReference type="InterPro" id="IPR011993">
    <property type="entry name" value="PH-like_dom_sf"/>
</dbReference>
<keyword evidence="4" id="KW-0378">Hydrolase</keyword>
<evidence type="ECO:0000313" key="9">
    <source>
        <dbReference type="Proteomes" id="UP000245119"/>
    </source>
</evidence>
<dbReference type="PROSITE" id="PS50007">
    <property type="entry name" value="PIPLC_X_DOMAIN"/>
    <property type="match status" value="1"/>
</dbReference>
<dbReference type="Gene3D" id="1.10.238.10">
    <property type="entry name" value="EF-hand"/>
    <property type="match status" value="1"/>
</dbReference>
<dbReference type="SMART" id="SM00149">
    <property type="entry name" value="PLCYc"/>
    <property type="match status" value="1"/>
</dbReference>
<dbReference type="InterPro" id="IPR000909">
    <property type="entry name" value="PLipase_C_PInositol-sp_X_dom"/>
</dbReference>
<dbReference type="InterPro" id="IPR000980">
    <property type="entry name" value="SH2"/>
</dbReference>
<feature type="domain" description="SH2" evidence="5">
    <location>
        <begin position="567"/>
        <end position="736"/>
    </location>
</feature>
<dbReference type="SMART" id="SM00239">
    <property type="entry name" value="C2"/>
    <property type="match status" value="1"/>
</dbReference>
<protein>
    <recommendedName>
        <fullName evidence="4">Phosphoinositide phospholipase C</fullName>
        <ecNumber evidence="4">3.1.4.11</ecNumber>
    </recommendedName>
</protein>
<dbReference type="InterPro" id="IPR036860">
    <property type="entry name" value="SH2_dom_sf"/>
</dbReference>
<dbReference type="CDD" id="cd00275">
    <property type="entry name" value="C2_PLC_like"/>
    <property type="match status" value="1"/>
</dbReference>
<sequence>MEDIYENIHTPAQQATNTLAQSPPTSSENLYHYMVGAQAAIKQLKEGVVVTVYSLKRKPERLHLMALPDLCLLQCVRALGARPEITVDLSRVQEVRQGKRSADFDKWPEESNREDSALCLVIFYGTEGLPQPLALAARSREEYAVVVEAVRALDIAARSQNYQAQRLRWFMRQFHESRGSYPGLAVDERLSLKQFRSWLLRNSLIVRKAVLQGLLTKYGMSSTLRLSSFVQLVKEIMRIPSVTKRFQKYFVHKDGSQYVTPVTFLNFLQREQFEAETNEAQAKELLKKFLMGEENRFPSSLNLSVTEFEDFLFSPFNSVWKPAFERVHQDMSLPLTDYWIASSHNTYLVGNQLKGQSSEEMYARCLRAGCRCLELDCWDGSDGQPIITHGYTLTSKIKVAEVLKVIKENAWVASEYPIILSLENHLSLGQQRLMARMMKDVFGDELLTEPVDQNESVMPSPEQLKRKIIIKDRKLRTDSCAAEGEDGSSGRQAGKNASLLLKNPQTGTWEQHTFGLTDTTLFFTRDKTADDDDEEDEDEALEDIDYEEYFDEYDSDEDEDDLKYQPWYYGMIARREVKRLLKEPEVGSQAPQDGAFLGELKHVRVKTREEEGRTLYTFGNEVWYPTITELVRYFRTHRLYIADVHRHLYLDKPVCKPFERINAEQCLRLHVNTLGPIVRTLVCSVRRRRKKISHFQIYKRGKAYVCGTYRFLSLQKMVDYFRRRPLYRKTKLTVAATEEIAVANVDEECELYGGLLYCDPSDLRCERRIIPETDESETQQMVMDDTLAFESLYVDAGPYNQKDIQKFAFHIHAPGYKTPLVVGCNSLLQLEEWVEAIREGIARAGVLVRTRRYYHVSSLSEDKVNSVVEGALLRASRHQMLRVYPKATRITSNNFDPTAMWVLGIQMVALNYQTPDCPMQINQARFLTNGRSGYILKPSFLRNPKNSISDVMNLKVPSEPIYLTVTVLAARNLCSSGRNLGVIRPFVVVEIIGLPLDNRKSRTKAVDEDNGLNPVWNEEPTKFDVSCPELAFLRFEILTEVNDNKASIAQATFPVSGLRQGYRSVPLRNKFSETLDMTSLLIHLEIKTPRDATEENLFRVMEGVRRYRAELSAQDTGRDQQIHKELLKVEQKLLDYLQVARRRGSDMNT</sequence>
<dbReference type="STRING" id="400727.A0A2T7NID2"/>
<dbReference type="Gene3D" id="3.20.20.190">
    <property type="entry name" value="Phosphatidylinositol (PI) phosphodiesterase"/>
    <property type="match status" value="2"/>
</dbReference>
<dbReference type="InterPro" id="IPR000008">
    <property type="entry name" value="C2_dom"/>
</dbReference>
<dbReference type="PROSITE" id="PS50008">
    <property type="entry name" value="PIPLC_Y_DOMAIN"/>
    <property type="match status" value="1"/>
</dbReference>
<dbReference type="Pfam" id="PF00387">
    <property type="entry name" value="PI-PLC-Y"/>
    <property type="match status" value="1"/>
</dbReference>
<dbReference type="InterPro" id="IPR011992">
    <property type="entry name" value="EF-hand-dom_pair"/>
</dbReference>
<keyword evidence="2" id="KW-0807">Transducer</keyword>
<dbReference type="PANTHER" id="PTHR10336:SF159">
    <property type="entry name" value="1-PHOSPHATIDYLINOSITOL 4,5-BISPHOSPHATE PHOSPHODIESTERASE GAMMA"/>
    <property type="match status" value="1"/>
</dbReference>